<dbReference type="AlphaFoldDB" id="A0A6N8CNW5"/>
<proteinExistence type="inferred from homology"/>
<dbReference type="PROSITE" id="PS00758">
    <property type="entry name" value="ARGE_DAPE_CPG2_1"/>
    <property type="match status" value="1"/>
</dbReference>
<dbReference type="InterPro" id="IPR002933">
    <property type="entry name" value="Peptidase_M20"/>
</dbReference>
<dbReference type="Pfam" id="PF01546">
    <property type="entry name" value="Peptidase_M20"/>
    <property type="match status" value="1"/>
</dbReference>
<name>A0A6N8CNW5_9BACI</name>
<dbReference type="Gene3D" id="3.40.630.10">
    <property type="entry name" value="Zn peptidases"/>
    <property type="match status" value="1"/>
</dbReference>
<evidence type="ECO:0000256" key="1">
    <source>
        <dbReference type="ARBA" id="ARBA00001947"/>
    </source>
</evidence>
<dbReference type="GO" id="GO:0006526">
    <property type="term" value="P:L-arginine biosynthetic process"/>
    <property type="evidence" value="ECO:0007669"/>
    <property type="project" value="TreeGrafter"/>
</dbReference>
<reference evidence="9 10" key="1">
    <citation type="submission" date="2019-11" db="EMBL/GenBank/DDBJ databases">
        <title>Terrilactibacillus tamarindus sp. nov. BCM23-1 isolated from bark of Tamarindus indica.</title>
        <authorList>
            <person name="Kingkaew E."/>
            <person name="Tanasupawat S."/>
        </authorList>
    </citation>
    <scope>NUCLEOTIDE SEQUENCE [LARGE SCALE GENOMIC DNA]</scope>
    <source>
        <strain evidence="9 10">BCM23-1</strain>
    </source>
</reference>
<dbReference type="InterPro" id="IPR010964">
    <property type="entry name" value="M20A_pepV-rel"/>
</dbReference>
<dbReference type="NCBIfam" id="NF005591">
    <property type="entry name" value="PRK07318.1"/>
    <property type="match status" value="1"/>
</dbReference>
<evidence type="ECO:0000256" key="5">
    <source>
        <dbReference type="ARBA" id="ARBA00022801"/>
    </source>
</evidence>
<sequence length="472" mass="51981">MMNKLNFTLNKDAFLKDLFDLLAIPSVKDVEHAKPGEPFGPEIARALGQLLELGEREGFRTKNIDGYAGYIEYGPEEAEDYIAILGHTDVVPATGNWTNPPFEPYVKDGKIFARGAIDDKGPTMAAFYGLKAVKDSGLPIKHRIRLVIGTDEESGCSCMKYYNTKEPMALFGFAPDAEFPLIYAEKGRIHTRLEYKVQQHDKDSDLVLVELSSGERINMVPDQAYAVISGSRANDAVDKIKQALDNEKTVYSVEQVENGWKLTVKGTSAHGSEPYGGVNAAFLLANGLKEAPFSEAEKTFISFLANTLNNDFYGENLGIPFKDDITDRLTVNAGIVRFDHSQGGSVSLDIRCPVTAPLDELIETLTSEVKKQGFEIGELIKNEPLYVDQKHPGVQILKKVYEENTGENDVELLTSGGGTYAQYLDAGVAFGACFPGKPYTGHQVDEYIELDDLLLATQIYADAIYNLANMDK</sequence>
<comment type="similarity">
    <text evidence="2">Belongs to the peptidase M20A family.</text>
</comment>
<evidence type="ECO:0000256" key="3">
    <source>
        <dbReference type="ARBA" id="ARBA00022670"/>
    </source>
</evidence>
<keyword evidence="3" id="KW-0645">Protease</keyword>
<dbReference type="CDD" id="cd03888">
    <property type="entry name" value="M20_PepV"/>
    <property type="match status" value="1"/>
</dbReference>
<comment type="caution">
    <text evidence="9">The sequence shown here is derived from an EMBL/GenBank/DDBJ whole genome shotgun (WGS) entry which is preliminary data.</text>
</comment>
<dbReference type="Proteomes" id="UP000440978">
    <property type="component" value="Unassembled WGS sequence"/>
</dbReference>
<dbReference type="GO" id="GO:0006508">
    <property type="term" value="P:proteolysis"/>
    <property type="evidence" value="ECO:0007669"/>
    <property type="project" value="UniProtKB-KW"/>
</dbReference>
<accession>A0A6N8CNW5</accession>
<dbReference type="InterPro" id="IPR036264">
    <property type="entry name" value="Bact_exopeptidase_dim_dom"/>
</dbReference>
<evidence type="ECO:0000313" key="9">
    <source>
        <dbReference type="EMBL" id="MTT31849.1"/>
    </source>
</evidence>
<dbReference type="PANTHER" id="PTHR43808">
    <property type="entry name" value="ACETYLORNITHINE DEACETYLASE"/>
    <property type="match status" value="1"/>
</dbReference>
<evidence type="ECO:0000256" key="8">
    <source>
        <dbReference type="ARBA" id="ARBA00023049"/>
    </source>
</evidence>
<evidence type="ECO:0000313" key="10">
    <source>
        <dbReference type="Proteomes" id="UP000440978"/>
    </source>
</evidence>
<dbReference type="PANTHER" id="PTHR43808:SF31">
    <property type="entry name" value="N-ACETYL-L-CITRULLINE DEACETYLASE"/>
    <property type="match status" value="1"/>
</dbReference>
<dbReference type="NCBIfam" id="TIGR01887">
    <property type="entry name" value="dipeptidaselike"/>
    <property type="match status" value="1"/>
</dbReference>
<evidence type="ECO:0000256" key="6">
    <source>
        <dbReference type="ARBA" id="ARBA00022833"/>
    </source>
</evidence>
<evidence type="ECO:0000256" key="7">
    <source>
        <dbReference type="ARBA" id="ARBA00022997"/>
    </source>
</evidence>
<organism evidence="9 10">
    <name type="scientific">Terrilactibacillus tamarindi</name>
    <dbReference type="NCBI Taxonomy" id="2599694"/>
    <lineage>
        <taxon>Bacteria</taxon>
        <taxon>Bacillati</taxon>
        <taxon>Bacillota</taxon>
        <taxon>Bacilli</taxon>
        <taxon>Bacillales</taxon>
        <taxon>Bacillaceae</taxon>
        <taxon>Terrilactibacillus</taxon>
    </lineage>
</organism>
<keyword evidence="5" id="KW-0378">Hydrolase</keyword>
<evidence type="ECO:0000256" key="2">
    <source>
        <dbReference type="ARBA" id="ARBA00006247"/>
    </source>
</evidence>
<keyword evidence="7" id="KW-0224">Dipeptidase</keyword>
<evidence type="ECO:0000256" key="4">
    <source>
        <dbReference type="ARBA" id="ARBA00022723"/>
    </source>
</evidence>
<keyword evidence="10" id="KW-1185">Reference proteome</keyword>
<dbReference type="SUPFAM" id="SSF55031">
    <property type="entry name" value="Bacterial exopeptidase dimerisation domain"/>
    <property type="match status" value="1"/>
</dbReference>
<dbReference type="Gene3D" id="3.30.70.360">
    <property type="match status" value="2"/>
</dbReference>
<dbReference type="GO" id="GO:0016805">
    <property type="term" value="F:dipeptidase activity"/>
    <property type="evidence" value="ECO:0007669"/>
    <property type="project" value="UniProtKB-KW"/>
</dbReference>
<keyword evidence="4" id="KW-0479">Metal-binding</keyword>
<dbReference type="GO" id="GO:0008270">
    <property type="term" value="F:zinc ion binding"/>
    <property type="evidence" value="ECO:0007669"/>
    <property type="project" value="InterPro"/>
</dbReference>
<dbReference type="InterPro" id="IPR050072">
    <property type="entry name" value="Peptidase_M20A"/>
</dbReference>
<comment type="cofactor">
    <cofactor evidence="1">
        <name>Zn(2+)</name>
        <dbReference type="ChEBI" id="CHEBI:29105"/>
    </cofactor>
</comment>
<dbReference type="PROSITE" id="PS00759">
    <property type="entry name" value="ARGE_DAPE_CPG2_2"/>
    <property type="match status" value="1"/>
</dbReference>
<dbReference type="EMBL" id="WNHB01000010">
    <property type="protein sequence ID" value="MTT31849.1"/>
    <property type="molecule type" value="Genomic_DNA"/>
</dbReference>
<dbReference type="GO" id="GO:0008237">
    <property type="term" value="F:metallopeptidase activity"/>
    <property type="evidence" value="ECO:0007669"/>
    <property type="project" value="UniProtKB-KW"/>
</dbReference>
<dbReference type="SUPFAM" id="SSF53187">
    <property type="entry name" value="Zn-dependent exopeptidases"/>
    <property type="match status" value="1"/>
</dbReference>
<protein>
    <submittedName>
        <fullName evidence="9">Dipeptidase PepV</fullName>
    </submittedName>
</protein>
<dbReference type="GO" id="GO:0008777">
    <property type="term" value="F:acetylornithine deacetylase activity"/>
    <property type="evidence" value="ECO:0007669"/>
    <property type="project" value="TreeGrafter"/>
</dbReference>
<keyword evidence="6" id="KW-0862">Zinc</keyword>
<dbReference type="InterPro" id="IPR001261">
    <property type="entry name" value="ArgE/DapE_CS"/>
</dbReference>
<keyword evidence="8" id="KW-0482">Metalloprotease</keyword>
<gene>
    <name evidence="9" type="primary">pepV</name>
    <name evidence="9" type="ORF">GMB86_07475</name>
</gene>